<organism evidence="3 4">
    <name type="scientific">Tenacibaculum discolor</name>
    <dbReference type="NCBI Taxonomy" id="361581"/>
    <lineage>
        <taxon>Bacteria</taxon>
        <taxon>Pseudomonadati</taxon>
        <taxon>Bacteroidota</taxon>
        <taxon>Flavobacteriia</taxon>
        <taxon>Flavobacteriales</taxon>
        <taxon>Flavobacteriaceae</taxon>
        <taxon>Tenacibaculum</taxon>
    </lineage>
</organism>
<accession>A0A2G1BQW1</accession>
<evidence type="ECO:0000256" key="1">
    <source>
        <dbReference type="SAM" id="SignalP"/>
    </source>
</evidence>
<gene>
    <name evidence="3" type="ORF">CSC81_13800</name>
    <name evidence="2" type="ORF">Q8W23_05655</name>
</gene>
<reference evidence="3" key="2">
    <citation type="submission" date="2017-10" db="EMBL/GenBank/DDBJ databases">
        <authorList>
            <person name="Enke T.N."/>
            <person name="Cordero O.X."/>
        </authorList>
    </citation>
    <scope>NUCLEOTIDE SEQUENCE</scope>
    <source>
        <strain evidence="3">4G03</strain>
    </source>
</reference>
<evidence type="ECO:0000313" key="5">
    <source>
        <dbReference type="Proteomes" id="UP001242342"/>
    </source>
</evidence>
<reference evidence="3 4" key="1">
    <citation type="journal article" date="2016" name="Nat. Commun.">
        <title>Microbial interactions lead to rapid micro-scale successions on model marine particles.</title>
        <authorList>
            <person name="Datta M.S."/>
            <person name="Sliwerska E."/>
            <person name="Gore J."/>
            <person name="Polz M.F."/>
            <person name="Cordero O.X."/>
        </authorList>
    </citation>
    <scope>NUCLEOTIDE SEQUENCE [LARGE SCALE GENOMIC DNA]</scope>
    <source>
        <strain evidence="3 4">4G03</strain>
    </source>
</reference>
<evidence type="ECO:0000313" key="3">
    <source>
        <dbReference type="EMBL" id="PHN96430.1"/>
    </source>
</evidence>
<proteinExistence type="predicted"/>
<keyword evidence="1" id="KW-0732">Signal</keyword>
<evidence type="ECO:0000313" key="4">
    <source>
        <dbReference type="Proteomes" id="UP000222163"/>
    </source>
</evidence>
<comment type="caution">
    <text evidence="3">The sequence shown here is derived from an EMBL/GenBank/DDBJ whole genome shotgun (WGS) entry which is preliminary data.</text>
</comment>
<keyword evidence="5" id="KW-1185">Reference proteome</keyword>
<reference evidence="2 5" key="3">
    <citation type="submission" date="2023-07" db="EMBL/GenBank/DDBJ databases">
        <title>Genome content predicts the carbon catabolic preferences of heterotrophic bacteria.</title>
        <authorList>
            <person name="Gralka M."/>
        </authorList>
    </citation>
    <scope>NUCLEOTIDE SEQUENCE [LARGE SCALE GENOMIC DNA]</scope>
    <source>
        <strain evidence="2 5">4G03</strain>
    </source>
</reference>
<dbReference type="Proteomes" id="UP001242342">
    <property type="component" value="Unassembled WGS sequence"/>
</dbReference>
<dbReference type="Pfam" id="PF07661">
    <property type="entry name" value="MORN_2"/>
    <property type="match status" value="6"/>
</dbReference>
<dbReference type="RefSeq" id="WP_099216330.1">
    <property type="nucleotide sequence ID" value="NZ_JAUYVU010000003.1"/>
</dbReference>
<dbReference type="AlphaFoldDB" id="A0A2G1BQW1"/>
<dbReference type="Gene3D" id="3.90.930.1">
    <property type="match status" value="3"/>
</dbReference>
<evidence type="ECO:0008006" key="6">
    <source>
        <dbReference type="Google" id="ProtNLM"/>
    </source>
</evidence>
<dbReference type="SUPFAM" id="SSF82185">
    <property type="entry name" value="Histone H3 K4-specific methyltransferase SET7/9 N-terminal domain"/>
    <property type="match status" value="2"/>
</dbReference>
<name>A0A2G1BQW1_9FLAO</name>
<feature type="signal peptide" evidence="1">
    <location>
        <begin position="1"/>
        <end position="19"/>
    </location>
</feature>
<dbReference type="InterPro" id="IPR011652">
    <property type="entry name" value="MORN_2"/>
</dbReference>
<dbReference type="Proteomes" id="UP000222163">
    <property type="component" value="Unassembled WGS sequence"/>
</dbReference>
<sequence length="470" mass="55947">MKKIAVLLLLISQTFLLHSQGNPYGKYRGFLAPSLFFIGGEQKEENKQEDEKKMYYDNGKLRSEFTIINGFLEGEVKEYYKSGKIRLKGNYRRSNKHGIQKVYFKTGELKGVYNYKNDTVVGESKEFFKNGKVFKVLTVIKTKESDGSDVIKGNLKEYRYQLARKARIGNTRNKKIKIVDIPAKQFTVYSYNYKNGRPDGDQVYFDERGRKEGVKKYKNDELISHFFYGMEGVLTMEKHYKPKKSEQRWKSYYSDGKLESVYYANNDYTIDTVFYKNGTVKEYRKTNWDYTIEKKEFFENKKIKSLTKSFKRKGDRFYKVISYHENGNVKQEGIYNKREKLVGEWKTFYNNSKIKCYNKISGKKETYFCNHKNGNKQSIETYLIDDKLEKKIREGKFEYYYDNKQLKRSFEWNNDKLLEVEGWYTKDGRKLDIGDFKQGNGTVIFYNDLNEVVLKKKFNDGKEVDRYHPE</sequence>
<dbReference type="EMBL" id="JAUYVU010000003">
    <property type="protein sequence ID" value="MDP2540960.1"/>
    <property type="molecule type" value="Genomic_DNA"/>
</dbReference>
<evidence type="ECO:0000313" key="2">
    <source>
        <dbReference type="EMBL" id="MDP2540960.1"/>
    </source>
</evidence>
<protein>
    <recommendedName>
        <fullName evidence="6">Toxin-antitoxin system YwqK family antitoxin</fullName>
    </recommendedName>
</protein>
<dbReference type="EMBL" id="PDUU01000016">
    <property type="protein sequence ID" value="PHN96430.1"/>
    <property type="molecule type" value="Genomic_DNA"/>
</dbReference>
<feature type="chain" id="PRO_5013612267" description="Toxin-antitoxin system YwqK family antitoxin" evidence="1">
    <location>
        <begin position="20"/>
        <end position="470"/>
    </location>
</feature>